<dbReference type="WBParaSite" id="PTRK_0000872200.1">
    <property type="protein sequence ID" value="PTRK_0000872200.1"/>
    <property type="gene ID" value="PTRK_0000872200"/>
</dbReference>
<dbReference type="InterPro" id="IPR029058">
    <property type="entry name" value="AB_hydrolase_fold"/>
</dbReference>
<dbReference type="InterPro" id="IPR050654">
    <property type="entry name" value="AChE-related_enzymes"/>
</dbReference>
<keyword evidence="2" id="KW-0719">Serine esterase</keyword>
<evidence type="ECO:0000256" key="3">
    <source>
        <dbReference type="ARBA" id="ARBA00022801"/>
    </source>
</evidence>
<comment type="similarity">
    <text evidence="1">Belongs to the type-B carboxylesterase/lipase family.</text>
</comment>
<feature type="signal peptide" evidence="5">
    <location>
        <begin position="1"/>
        <end position="20"/>
    </location>
</feature>
<organism evidence="7 8">
    <name type="scientific">Parastrongyloides trichosuri</name>
    <name type="common">Possum-specific nematode worm</name>
    <dbReference type="NCBI Taxonomy" id="131310"/>
    <lineage>
        <taxon>Eukaryota</taxon>
        <taxon>Metazoa</taxon>
        <taxon>Ecdysozoa</taxon>
        <taxon>Nematoda</taxon>
        <taxon>Chromadorea</taxon>
        <taxon>Rhabditida</taxon>
        <taxon>Tylenchina</taxon>
        <taxon>Panagrolaimomorpha</taxon>
        <taxon>Strongyloidoidea</taxon>
        <taxon>Strongyloididae</taxon>
        <taxon>Parastrongyloides</taxon>
    </lineage>
</organism>
<evidence type="ECO:0000256" key="2">
    <source>
        <dbReference type="ARBA" id="ARBA00022487"/>
    </source>
</evidence>
<protein>
    <submittedName>
        <fullName evidence="8">Acetylcholinesterase</fullName>
    </submittedName>
</protein>
<dbReference type="GO" id="GO:0005615">
    <property type="term" value="C:extracellular space"/>
    <property type="evidence" value="ECO:0007669"/>
    <property type="project" value="TreeGrafter"/>
</dbReference>
<dbReference type="Proteomes" id="UP000038045">
    <property type="component" value="Unplaced"/>
</dbReference>
<accession>A0A0N4ZKT8</accession>
<evidence type="ECO:0000256" key="1">
    <source>
        <dbReference type="ARBA" id="ARBA00005964"/>
    </source>
</evidence>
<dbReference type="STRING" id="131310.A0A0N4ZKT8"/>
<feature type="domain" description="Carboxylesterase type B" evidence="6">
    <location>
        <begin position="42"/>
        <end position="544"/>
    </location>
</feature>
<sequence>MVSSFSLALTFLGTIFNSLVDDIKKTNLPGAVIPFDPESSFIQGNILLFDGGRVDEYLGIPYAKPPVGKLRFKPPVPIDTSVYGGRFLAIHKANSCYQKNKATGIKNIDIFYPKNNISEDCLQLNIWVPEKRTGAVIIFIHGGEFTYGSGSLDVFNGSYLAMKSQAIIVNVNYRLGAFGFSGLHDAKTIPVNMGLLDQQVAIKWVYERIGAFGGNQNQITLLGHGSGAICAAAHLFSRQSGRYIRRAILNSGSFKSHWGIMKHTTIVSNTKSLAKKLKCSTETNSEIATCFEKANALDIVQQTEKLRMESNKLFNVPFVISEHCNGFFEGSFMEKYENEEFMTNYEAMVGRSKDQGSLYLLNYIIRTNKKCKIEKIKSSKECTMDKKKLEGLYKTVYKQFSISKAMRKKFVSSYSSFKSSNKIASAILSDIYFECDWLKFAKDHSEMSEENFYSYVFDYIPSSQVLPSWVGVTENSNIELIFGYPFRKPSYYDKKRLFEDKKTSFRFMEYIGKFAAKGEPIPGWEPFRGDEIKSAIISFQNDSEIKKYKIFRENPRCKFYLKNPFY</sequence>
<keyword evidence="4" id="KW-1015">Disulfide bond</keyword>
<dbReference type="GO" id="GO:0003990">
    <property type="term" value="F:acetylcholinesterase activity"/>
    <property type="evidence" value="ECO:0007669"/>
    <property type="project" value="TreeGrafter"/>
</dbReference>
<evidence type="ECO:0000256" key="4">
    <source>
        <dbReference type="ARBA" id="ARBA00023157"/>
    </source>
</evidence>
<evidence type="ECO:0000259" key="6">
    <source>
        <dbReference type="Pfam" id="PF00135"/>
    </source>
</evidence>
<dbReference type="GO" id="GO:0019695">
    <property type="term" value="P:choline metabolic process"/>
    <property type="evidence" value="ECO:0007669"/>
    <property type="project" value="TreeGrafter"/>
</dbReference>
<dbReference type="PRINTS" id="PR00878">
    <property type="entry name" value="CHOLNESTRASE"/>
</dbReference>
<evidence type="ECO:0000313" key="8">
    <source>
        <dbReference type="WBParaSite" id="PTRK_0000872200.1"/>
    </source>
</evidence>
<keyword evidence="7" id="KW-1185">Reference proteome</keyword>
<dbReference type="InterPro" id="IPR000997">
    <property type="entry name" value="Cholinesterase"/>
</dbReference>
<keyword evidence="5" id="KW-0732">Signal</keyword>
<dbReference type="PANTHER" id="PTHR43918">
    <property type="entry name" value="ACETYLCHOLINESTERASE"/>
    <property type="match status" value="1"/>
</dbReference>
<dbReference type="PANTHER" id="PTHR43918:SF15">
    <property type="entry name" value="CARBOXYLIC ESTER HYDROLASE"/>
    <property type="match status" value="1"/>
</dbReference>
<evidence type="ECO:0000313" key="7">
    <source>
        <dbReference type="Proteomes" id="UP000038045"/>
    </source>
</evidence>
<dbReference type="ESTHER" id="parti-a0a0n4zkt8">
    <property type="family name" value="Cholinesterase-like"/>
</dbReference>
<reference evidence="8" key="1">
    <citation type="submission" date="2017-02" db="UniProtKB">
        <authorList>
            <consortium name="WormBaseParasite"/>
        </authorList>
    </citation>
    <scope>IDENTIFICATION</scope>
</reference>
<dbReference type="InterPro" id="IPR002018">
    <property type="entry name" value="CarbesteraseB"/>
</dbReference>
<feature type="chain" id="PRO_5005891868" evidence="5">
    <location>
        <begin position="21"/>
        <end position="566"/>
    </location>
</feature>
<dbReference type="SUPFAM" id="SSF53474">
    <property type="entry name" value="alpha/beta-Hydrolases"/>
    <property type="match status" value="1"/>
</dbReference>
<proteinExistence type="inferred from homology"/>
<dbReference type="AlphaFoldDB" id="A0A0N4ZKT8"/>
<keyword evidence="3" id="KW-0378">Hydrolase</keyword>
<name>A0A0N4ZKT8_PARTI</name>
<dbReference type="GO" id="GO:0006581">
    <property type="term" value="P:acetylcholine catabolic process"/>
    <property type="evidence" value="ECO:0007669"/>
    <property type="project" value="TreeGrafter"/>
</dbReference>
<dbReference type="Gene3D" id="3.40.50.1820">
    <property type="entry name" value="alpha/beta hydrolase"/>
    <property type="match status" value="1"/>
</dbReference>
<dbReference type="Pfam" id="PF00135">
    <property type="entry name" value="COesterase"/>
    <property type="match status" value="1"/>
</dbReference>
<dbReference type="GO" id="GO:0005886">
    <property type="term" value="C:plasma membrane"/>
    <property type="evidence" value="ECO:0007669"/>
    <property type="project" value="TreeGrafter"/>
</dbReference>
<evidence type="ECO:0000256" key="5">
    <source>
        <dbReference type="SAM" id="SignalP"/>
    </source>
</evidence>